<dbReference type="AlphaFoldDB" id="A0A317E8G1"/>
<organism evidence="1 2">
    <name type="scientific">Zavarzinia compransoris</name>
    <dbReference type="NCBI Taxonomy" id="1264899"/>
    <lineage>
        <taxon>Bacteria</taxon>
        <taxon>Pseudomonadati</taxon>
        <taxon>Pseudomonadota</taxon>
        <taxon>Alphaproteobacteria</taxon>
        <taxon>Rhodospirillales</taxon>
        <taxon>Zavarziniaceae</taxon>
        <taxon>Zavarzinia</taxon>
    </lineage>
</organism>
<dbReference type="EMBL" id="QGLF01000001">
    <property type="protein sequence ID" value="PWR23387.1"/>
    <property type="molecule type" value="Genomic_DNA"/>
</dbReference>
<proteinExistence type="predicted"/>
<accession>A0A317E8G1</accession>
<evidence type="ECO:0000313" key="2">
    <source>
        <dbReference type="Proteomes" id="UP000246077"/>
    </source>
</evidence>
<reference evidence="2" key="1">
    <citation type="submission" date="2018-05" db="EMBL/GenBank/DDBJ databases">
        <title>Zavarzinia sp. HR-AS.</title>
        <authorList>
            <person name="Lee Y."/>
            <person name="Jeon C.O."/>
        </authorList>
    </citation>
    <scope>NUCLEOTIDE SEQUENCE [LARGE SCALE GENOMIC DNA]</scope>
    <source>
        <strain evidence="2">DSM 1231</strain>
    </source>
</reference>
<keyword evidence="2" id="KW-1185">Reference proteome</keyword>
<evidence type="ECO:0000313" key="1">
    <source>
        <dbReference type="EMBL" id="PWR23387.1"/>
    </source>
</evidence>
<gene>
    <name evidence="1" type="ORF">DKG75_02115</name>
</gene>
<protein>
    <submittedName>
        <fullName evidence="1">Uncharacterized protein</fullName>
    </submittedName>
</protein>
<comment type="caution">
    <text evidence="1">The sequence shown here is derived from an EMBL/GenBank/DDBJ whole genome shotgun (WGS) entry which is preliminary data.</text>
</comment>
<dbReference type="Proteomes" id="UP000246077">
    <property type="component" value="Unassembled WGS sequence"/>
</dbReference>
<sequence length="128" mass="14188">MGEAVNGRVIRHEEAAAMLGEYVQRRIWPLLDRMNVELDMTLELAVDGLCATLADDLEADIAWVPEKLLRSFCTRVGFFMAAISPDQVIGTLPAGSTDEYVLRAVLGTQVRQTRIPLPEPPSSPRETH</sequence>
<name>A0A317E8G1_9PROT</name>